<feature type="domain" description="Transcription regulator PadR N-terminal" evidence="1">
    <location>
        <begin position="16"/>
        <end position="88"/>
    </location>
</feature>
<dbReference type="Pfam" id="PF03551">
    <property type="entry name" value="PadR"/>
    <property type="match status" value="1"/>
</dbReference>
<name>A0A0J1HXH0_BACAN</name>
<dbReference type="PANTHER" id="PTHR33169">
    <property type="entry name" value="PADR-FAMILY TRANSCRIPTIONAL REGULATOR"/>
    <property type="match status" value="1"/>
</dbReference>
<dbReference type="RefSeq" id="WP_001995812.1">
    <property type="nucleotide sequence ID" value="NZ_LDPG01000007.1"/>
</dbReference>
<dbReference type="PANTHER" id="PTHR33169:SF14">
    <property type="entry name" value="TRANSCRIPTIONAL REGULATOR RV3488"/>
    <property type="match status" value="1"/>
</dbReference>
<organism evidence="2 3">
    <name type="scientific">Bacillus anthracis</name>
    <name type="common">anthrax bacterium</name>
    <dbReference type="NCBI Taxonomy" id="1392"/>
    <lineage>
        <taxon>Bacteria</taxon>
        <taxon>Bacillati</taxon>
        <taxon>Bacillota</taxon>
        <taxon>Bacilli</taxon>
        <taxon>Bacillales</taxon>
        <taxon>Bacillaceae</taxon>
        <taxon>Bacillus</taxon>
        <taxon>Bacillus cereus group</taxon>
    </lineage>
</organism>
<dbReference type="PATRIC" id="fig|1392.242.peg.5726"/>
<dbReference type="AlphaFoldDB" id="A0A0J1HXH0"/>
<evidence type="ECO:0000259" key="1">
    <source>
        <dbReference type="Pfam" id="PF03551"/>
    </source>
</evidence>
<dbReference type="SUPFAM" id="SSF46785">
    <property type="entry name" value="Winged helix' DNA-binding domain"/>
    <property type="match status" value="1"/>
</dbReference>
<dbReference type="Gene3D" id="1.10.10.10">
    <property type="entry name" value="Winged helix-like DNA-binding domain superfamily/Winged helix DNA-binding domain"/>
    <property type="match status" value="1"/>
</dbReference>
<dbReference type="InterPro" id="IPR036390">
    <property type="entry name" value="WH_DNA-bd_sf"/>
</dbReference>
<evidence type="ECO:0000313" key="3">
    <source>
        <dbReference type="Proteomes" id="UP000035904"/>
    </source>
</evidence>
<dbReference type="InterPro" id="IPR005149">
    <property type="entry name" value="Tscrpt_reg_PadR_N"/>
</dbReference>
<accession>A0A0J1HXH0</accession>
<reference evidence="2 3" key="1">
    <citation type="submission" date="2015-05" db="EMBL/GenBank/DDBJ databases">
        <title>Whole genome sequence and identification of bacterial endophytes from Costus igneus.</title>
        <authorList>
            <person name="Lee Y.P."/>
            <person name="Gan H.M."/>
            <person name="Eng W."/>
            <person name="Wheatley M.S."/>
            <person name="Caraballo A."/>
            <person name="Polter S."/>
            <person name="Savka M.A."/>
            <person name="Hudson A.O."/>
        </authorList>
    </citation>
    <scope>NUCLEOTIDE SEQUENCE [LARGE SCALE GENOMIC DNA]</scope>
    <source>
        <strain evidence="2 3">RIT375</strain>
    </source>
</reference>
<protein>
    <submittedName>
        <fullName evidence="2">PadR family transcriptional regulator</fullName>
    </submittedName>
</protein>
<gene>
    <name evidence="2" type="ORF">ABW01_13475</name>
</gene>
<sequence length="110" mass="13142">MEIGKELLKGNIDSIILSLLIKEPMYGYMLSQSISNKTKRKFEIKESTLYLALKRLETKRYVSSWWEKAPNGVKRKYYKISKEGIEFYKEKKVEWKELKQFLDTFLEGGY</sequence>
<dbReference type="InterPro" id="IPR052509">
    <property type="entry name" value="Metal_resp_DNA-bind_regulator"/>
</dbReference>
<dbReference type="EMBL" id="LDPG01000007">
    <property type="protein sequence ID" value="KLV18383.1"/>
    <property type="molecule type" value="Genomic_DNA"/>
</dbReference>
<comment type="caution">
    <text evidence="2">The sequence shown here is derived from an EMBL/GenBank/DDBJ whole genome shotgun (WGS) entry which is preliminary data.</text>
</comment>
<proteinExistence type="predicted"/>
<evidence type="ECO:0000313" key="2">
    <source>
        <dbReference type="EMBL" id="KLV18383.1"/>
    </source>
</evidence>
<dbReference type="InterPro" id="IPR036388">
    <property type="entry name" value="WH-like_DNA-bd_sf"/>
</dbReference>
<dbReference type="Proteomes" id="UP000035904">
    <property type="component" value="Unassembled WGS sequence"/>
</dbReference>